<dbReference type="EC" id="2.7.12.2" evidence="6"/>
<dbReference type="PROSITE" id="PS00107">
    <property type="entry name" value="PROTEIN_KINASE_ATP"/>
    <property type="match status" value="1"/>
</dbReference>
<evidence type="ECO:0000313" key="12">
    <source>
        <dbReference type="EMBL" id="MDZ5010857.1"/>
    </source>
</evidence>
<evidence type="ECO:0000256" key="3">
    <source>
        <dbReference type="ARBA" id="ARBA00022777"/>
    </source>
</evidence>
<dbReference type="EMBL" id="WNVM01000869">
    <property type="protein sequence ID" value="MDZ5010857.1"/>
    <property type="molecule type" value="Genomic_DNA"/>
</dbReference>
<dbReference type="InterPro" id="IPR000719">
    <property type="entry name" value="Prot_kinase_dom"/>
</dbReference>
<evidence type="ECO:0000259" key="11">
    <source>
        <dbReference type="PROSITE" id="PS50011"/>
    </source>
</evidence>
<feature type="non-terminal residue" evidence="12">
    <location>
        <position position="91"/>
    </location>
</feature>
<dbReference type="PANTHER" id="PTHR48013">
    <property type="entry name" value="DUAL SPECIFICITY MITOGEN-ACTIVATED PROTEIN KINASE KINASE 5-RELATED"/>
    <property type="match status" value="1"/>
</dbReference>
<feature type="domain" description="Protein kinase" evidence="11">
    <location>
        <begin position="12"/>
        <end position="91"/>
    </location>
</feature>
<keyword evidence="2 10" id="KW-0547">Nucleotide-binding</keyword>
<comment type="catalytic activity">
    <reaction evidence="7">
        <text>L-seryl-[protein] + ATP = O-phospho-L-seryl-[protein] + ADP + H(+)</text>
        <dbReference type="Rhea" id="RHEA:17989"/>
        <dbReference type="Rhea" id="RHEA-COMP:9863"/>
        <dbReference type="Rhea" id="RHEA-COMP:11604"/>
        <dbReference type="ChEBI" id="CHEBI:15378"/>
        <dbReference type="ChEBI" id="CHEBI:29999"/>
        <dbReference type="ChEBI" id="CHEBI:30616"/>
        <dbReference type="ChEBI" id="CHEBI:83421"/>
        <dbReference type="ChEBI" id="CHEBI:456216"/>
        <dbReference type="EC" id="2.7.12.2"/>
    </reaction>
</comment>
<dbReference type="Gene3D" id="3.30.200.20">
    <property type="entry name" value="Phosphorylase Kinase, domain 1"/>
    <property type="match status" value="1"/>
</dbReference>
<sequence length="91" mass="10378">MKLDGKVIEGKYEFIQQLGTGGMGSVYLVKDLKLGTFWAVKAIEKTKDAKENKNLLAEFDVLKKLDNRALTRITDISEDDENMYIIMDFVD</sequence>
<evidence type="ECO:0000256" key="2">
    <source>
        <dbReference type="ARBA" id="ARBA00022741"/>
    </source>
</evidence>
<evidence type="ECO:0000256" key="10">
    <source>
        <dbReference type="PROSITE-ProRule" id="PRU10141"/>
    </source>
</evidence>
<comment type="catalytic activity">
    <reaction evidence="9">
        <text>L-tyrosyl-[protein] + ATP = O-phospho-L-tyrosyl-[protein] + ADP + H(+)</text>
        <dbReference type="Rhea" id="RHEA:10596"/>
        <dbReference type="Rhea" id="RHEA-COMP:10136"/>
        <dbReference type="Rhea" id="RHEA-COMP:20101"/>
        <dbReference type="ChEBI" id="CHEBI:15378"/>
        <dbReference type="ChEBI" id="CHEBI:30616"/>
        <dbReference type="ChEBI" id="CHEBI:46858"/>
        <dbReference type="ChEBI" id="CHEBI:61978"/>
        <dbReference type="ChEBI" id="CHEBI:456216"/>
        <dbReference type="EC" id="2.7.12.2"/>
    </reaction>
</comment>
<dbReference type="Proteomes" id="UP001292368">
    <property type="component" value="Unassembled WGS sequence"/>
</dbReference>
<feature type="binding site" evidence="10">
    <location>
        <position position="41"/>
    </location>
    <ligand>
        <name>ATP</name>
        <dbReference type="ChEBI" id="CHEBI:30616"/>
    </ligand>
</feature>
<dbReference type="InterPro" id="IPR017441">
    <property type="entry name" value="Protein_kinase_ATP_BS"/>
</dbReference>
<evidence type="ECO:0000256" key="6">
    <source>
        <dbReference type="ARBA" id="ARBA00038999"/>
    </source>
</evidence>
<dbReference type="Pfam" id="PF00069">
    <property type="entry name" value="Pkinase"/>
    <property type="match status" value="1"/>
</dbReference>
<dbReference type="RefSeq" id="WP_322382601.1">
    <property type="nucleotide sequence ID" value="NZ_WNVM01000869.1"/>
</dbReference>
<organism evidence="12 13">
    <name type="scientific">Clostridium perfringens</name>
    <dbReference type="NCBI Taxonomy" id="1502"/>
    <lineage>
        <taxon>Bacteria</taxon>
        <taxon>Bacillati</taxon>
        <taxon>Bacillota</taxon>
        <taxon>Clostridia</taxon>
        <taxon>Eubacteriales</taxon>
        <taxon>Clostridiaceae</taxon>
        <taxon>Clostridium</taxon>
    </lineage>
</organism>
<evidence type="ECO:0000256" key="4">
    <source>
        <dbReference type="ARBA" id="ARBA00022840"/>
    </source>
</evidence>
<reference evidence="12" key="1">
    <citation type="submission" date="2019-11" db="EMBL/GenBank/DDBJ databases">
        <title>Characterization of Clostridium perfringens isolates from swine manure treated agricultural soils.</title>
        <authorList>
            <person name="Wushke S.T."/>
        </authorList>
    </citation>
    <scope>NUCLEOTIDE SEQUENCE</scope>
    <source>
        <strain evidence="12">V2</strain>
    </source>
</reference>
<gene>
    <name evidence="12" type="ORF">GNF77_18560</name>
</gene>
<dbReference type="PANTHER" id="PTHR48013:SF9">
    <property type="entry name" value="DUAL SPECIFICITY MITOGEN-ACTIVATED PROTEIN KINASE KINASE 5"/>
    <property type="match status" value="1"/>
</dbReference>
<dbReference type="GO" id="GO:0005524">
    <property type="term" value="F:ATP binding"/>
    <property type="evidence" value="ECO:0007669"/>
    <property type="project" value="UniProtKB-UniRule"/>
</dbReference>
<dbReference type="InterPro" id="IPR011009">
    <property type="entry name" value="Kinase-like_dom_sf"/>
</dbReference>
<comment type="catalytic activity">
    <reaction evidence="8">
        <text>L-threonyl-[protein] + ATP = O-phospho-L-threonyl-[protein] + ADP + H(+)</text>
        <dbReference type="Rhea" id="RHEA:46608"/>
        <dbReference type="Rhea" id="RHEA-COMP:11060"/>
        <dbReference type="Rhea" id="RHEA-COMP:11605"/>
        <dbReference type="ChEBI" id="CHEBI:15378"/>
        <dbReference type="ChEBI" id="CHEBI:30013"/>
        <dbReference type="ChEBI" id="CHEBI:30616"/>
        <dbReference type="ChEBI" id="CHEBI:61977"/>
        <dbReference type="ChEBI" id="CHEBI:456216"/>
        <dbReference type="EC" id="2.7.12.2"/>
    </reaction>
</comment>
<keyword evidence="4 10" id="KW-0067">ATP-binding</keyword>
<evidence type="ECO:0000256" key="9">
    <source>
        <dbReference type="ARBA" id="ARBA00051693"/>
    </source>
</evidence>
<proteinExistence type="inferred from homology"/>
<dbReference type="PROSITE" id="PS50011">
    <property type="entry name" value="PROTEIN_KINASE_DOM"/>
    <property type="match status" value="1"/>
</dbReference>
<evidence type="ECO:0000256" key="8">
    <source>
        <dbReference type="ARBA" id="ARBA00049299"/>
    </source>
</evidence>
<dbReference type="AlphaFoldDB" id="A0AAW9IX92"/>
<protein>
    <recommendedName>
        <fullName evidence="6">mitogen-activated protein kinase kinase</fullName>
        <ecNumber evidence="6">2.7.12.2</ecNumber>
    </recommendedName>
</protein>
<comment type="caution">
    <text evidence="12">The sequence shown here is derived from an EMBL/GenBank/DDBJ whole genome shotgun (WGS) entry which is preliminary data.</text>
</comment>
<evidence type="ECO:0000256" key="7">
    <source>
        <dbReference type="ARBA" id="ARBA00049014"/>
    </source>
</evidence>
<evidence type="ECO:0000256" key="5">
    <source>
        <dbReference type="ARBA" id="ARBA00038035"/>
    </source>
</evidence>
<keyword evidence="1" id="KW-0808">Transferase</keyword>
<keyword evidence="3 12" id="KW-0418">Kinase</keyword>
<name>A0AAW9IX92_CLOPF</name>
<evidence type="ECO:0000313" key="13">
    <source>
        <dbReference type="Proteomes" id="UP001292368"/>
    </source>
</evidence>
<dbReference type="GO" id="GO:0004672">
    <property type="term" value="F:protein kinase activity"/>
    <property type="evidence" value="ECO:0007669"/>
    <property type="project" value="InterPro"/>
</dbReference>
<comment type="similarity">
    <text evidence="5">Belongs to the protein kinase superfamily. STE Ser/Thr protein kinase family. MAP kinase kinase subfamily.</text>
</comment>
<dbReference type="SUPFAM" id="SSF56112">
    <property type="entry name" value="Protein kinase-like (PK-like)"/>
    <property type="match status" value="1"/>
</dbReference>
<evidence type="ECO:0000256" key="1">
    <source>
        <dbReference type="ARBA" id="ARBA00022679"/>
    </source>
</evidence>
<accession>A0AAW9IX92</accession>